<protein>
    <submittedName>
        <fullName evidence="2">Uncharacterized protein</fullName>
    </submittedName>
</protein>
<organism evidence="2 3">
    <name type="scientific">Salsuginibacillus halophilus</name>
    <dbReference type="NCBI Taxonomy" id="517424"/>
    <lineage>
        <taxon>Bacteria</taxon>
        <taxon>Bacillati</taxon>
        <taxon>Bacillota</taxon>
        <taxon>Bacilli</taxon>
        <taxon>Bacillales</taxon>
        <taxon>Bacillaceae</taxon>
        <taxon>Salsuginibacillus</taxon>
    </lineage>
</organism>
<comment type="caution">
    <text evidence="2">The sequence shown here is derived from an EMBL/GenBank/DDBJ whole genome shotgun (WGS) entry which is preliminary data.</text>
</comment>
<accession>A0A2P8HAI9</accession>
<dbReference type="AlphaFoldDB" id="A0A2P8HAI9"/>
<dbReference type="Proteomes" id="UP000242310">
    <property type="component" value="Unassembled WGS sequence"/>
</dbReference>
<sequence length="38" mass="4303">MAFANLIGTANITLVAFIMLVAIIIWVLFKKPKQKKEK</sequence>
<dbReference type="EMBL" id="PYAV01000011">
    <property type="protein sequence ID" value="PSL43243.1"/>
    <property type="molecule type" value="Genomic_DNA"/>
</dbReference>
<name>A0A2P8HAI9_9BACI</name>
<keyword evidence="1" id="KW-0472">Membrane</keyword>
<reference evidence="2 3" key="1">
    <citation type="submission" date="2018-03" db="EMBL/GenBank/DDBJ databases">
        <title>Genomic Encyclopedia of Type Strains, Phase III (KMG-III): the genomes of soil and plant-associated and newly described type strains.</title>
        <authorList>
            <person name="Whitman W."/>
        </authorList>
    </citation>
    <scope>NUCLEOTIDE SEQUENCE [LARGE SCALE GENOMIC DNA]</scope>
    <source>
        <strain evidence="2 3">CGMCC 1.07653</strain>
    </source>
</reference>
<evidence type="ECO:0000256" key="1">
    <source>
        <dbReference type="SAM" id="Phobius"/>
    </source>
</evidence>
<evidence type="ECO:0000313" key="3">
    <source>
        <dbReference type="Proteomes" id="UP000242310"/>
    </source>
</evidence>
<keyword evidence="3" id="KW-1185">Reference proteome</keyword>
<gene>
    <name evidence="2" type="ORF">B0H94_11167</name>
</gene>
<proteinExistence type="predicted"/>
<feature type="transmembrane region" description="Helical" evidence="1">
    <location>
        <begin position="6"/>
        <end position="29"/>
    </location>
</feature>
<keyword evidence="1" id="KW-0812">Transmembrane</keyword>
<evidence type="ECO:0000313" key="2">
    <source>
        <dbReference type="EMBL" id="PSL43243.1"/>
    </source>
</evidence>
<keyword evidence="1" id="KW-1133">Transmembrane helix</keyword>